<keyword evidence="3" id="KW-1185">Reference proteome</keyword>
<name>A0A1V6TM95_9EURO</name>
<accession>A0A1V6TM95</accession>
<proteinExistence type="predicted"/>
<dbReference type="AlphaFoldDB" id="A0A1V6TM95"/>
<protein>
    <submittedName>
        <fullName evidence="2">Uncharacterized protein</fullName>
    </submittedName>
</protein>
<keyword evidence="1" id="KW-0732">Signal</keyword>
<reference evidence="3" key="1">
    <citation type="journal article" date="2017" name="Nat. Microbiol.">
        <title>Global analysis of biosynthetic gene clusters reveals vast potential of secondary metabolite production in Penicillium species.</title>
        <authorList>
            <person name="Nielsen J.C."/>
            <person name="Grijseels S."/>
            <person name="Prigent S."/>
            <person name="Ji B."/>
            <person name="Dainat J."/>
            <person name="Nielsen K.F."/>
            <person name="Frisvad J.C."/>
            <person name="Workman M."/>
            <person name="Nielsen J."/>
        </authorList>
    </citation>
    <scope>NUCLEOTIDE SEQUENCE [LARGE SCALE GENOMIC DNA]</scope>
    <source>
        <strain evidence="3">IBT 24891</strain>
    </source>
</reference>
<dbReference type="Proteomes" id="UP000191285">
    <property type="component" value="Unassembled WGS sequence"/>
</dbReference>
<evidence type="ECO:0000313" key="2">
    <source>
        <dbReference type="EMBL" id="OQE27447.1"/>
    </source>
</evidence>
<evidence type="ECO:0000313" key="3">
    <source>
        <dbReference type="Proteomes" id="UP000191285"/>
    </source>
</evidence>
<feature type="chain" id="PRO_5010739833" evidence="1">
    <location>
        <begin position="21"/>
        <end position="107"/>
    </location>
</feature>
<feature type="signal peptide" evidence="1">
    <location>
        <begin position="1"/>
        <end position="20"/>
    </location>
</feature>
<dbReference type="EMBL" id="MLKD01000004">
    <property type="protein sequence ID" value="OQE27447.1"/>
    <property type="molecule type" value="Genomic_DNA"/>
</dbReference>
<dbReference type="OrthoDB" id="10285921at2759"/>
<gene>
    <name evidence="2" type="ORF">PENSTE_c004G00222</name>
</gene>
<evidence type="ECO:0000256" key="1">
    <source>
        <dbReference type="SAM" id="SignalP"/>
    </source>
</evidence>
<sequence length="107" mass="11318">MKTATTFALLAFASVLNAQAMPPVGPSTTICTSQITDDCGGDGQPECCYAKYTKNGLSCLDGHLSLEMQLPDPKKDCAQWEGYQRDVGCSCPKDCTTGDIDGKGKCV</sequence>
<organism evidence="2 3">
    <name type="scientific">Penicillium steckii</name>
    <dbReference type="NCBI Taxonomy" id="303698"/>
    <lineage>
        <taxon>Eukaryota</taxon>
        <taxon>Fungi</taxon>
        <taxon>Dikarya</taxon>
        <taxon>Ascomycota</taxon>
        <taxon>Pezizomycotina</taxon>
        <taxon>Eurotiomycetes</taxon>
        <taxon>Eurotiomycetidae</taxon>
        <taxon>Eurotiales</taxon>
        <taxon>Aspergillaceae</taxon>
        <taxon>Penicillium</taxon>
    </lineage>
</organism>
<comment type="caution">
    <text evidence="2">The sequence shown here is derived from an EMBL/GenBank/DDBJ whole genome shotgun (WGS) entry which is preliminary data.</text>
</comment>